<name>A0ABM6FBG0_9BURK</name>
<organism evidence="2 3">
    <name type="scientific">Cupriavidus malaysiensis</name>
    <dbReference type="NCBI Taxonomy" id="367825"/>
    <lineage>
        <taxon>Bacteria</taxon>
        <taxon>Pseudomonadati</taxon>
        <taxon>Pseudomonadota</taxon>
        <taxon>Betaproteobacteria</taxon>
        <taxon>Burkholderiales</taxon>
        <taxon>Burkholderiaceae</taxon>
        <taxon>Cupriavidus</taxon>
    </lineage>
</organism>
<evidence type="ECO:0000313" key="3">
    <source>
        <dbReference type="Proteomes" id="UP000177515"/>
    </source>
</evidence>
<dbReference type="Gene3D" id="1.10.10.60">
    <property type="entry name" value="Homeodomain-like"/>
    <property type="match status" value="1"/>
</dbReference>
<feature type="domain" description="HTH araC/xylS-type" evidence="1">
    <location>
        <begin position="167"/>
        <end position="251"/>
    </location>
</feature>
<evidence type="ECO:0000259" key="1">
    <source>
        <dbReference type="PROSITE" id="PS01124"/>
    </source>
</evidence>
<keyword evidence="3" id="KW-1185">Reference proteome</keyword>
<sequence length="275" mass="28945">MAEADRLLAPRSALRGLVSGIFTEAGRHGPMLFPATPSPSLTVFLCGASIHEDGRAFAHSLLAGPQGRARWASMLPGTAFVTALFRPGALPRVLVPGGLPEMDEAGELAAFLPQAEADALVQAVRRHGTMAGAVTALEDWLLARTARPPRRRGGDLWLPPAAIAMPIAAVAAGTGRSPRQAERLFRQTFGASQRELRALLRYGRMLGGLLAGTATHGLGAAALDCGYYDQAQMARDMRRFAGLSAREVAAAARGGGGPALSMFRYGEGERRLLLG</sequence>
<dbReference type="Pfam" id="PF12833">
    <property type="entry name" value="HTH_18"/>
    <property type="match status" value="1"/>
</dbReference>
<reference evidence="2 3" key="1">
    <citation type="submission" date="2016-10" db="EMBL/GenBank/DDBJ databases">
        <title>Complete genome sequences of three Cupriavidus strains isolated from various Malaysian environments.</title>
        <authorList>
            <person name="Abdullah A.A.-A."/>
            <person name="Shafie N.A.H."/>
            <person name="Lau N.S."/>
        </authorList>
    </citation>
    <scope>NUCLEOTIDE SEQUENCE [LARGE SCALE GENOMIC DNA]</scope>
    <source>
        <strain evidence="2 3">USMAA1020</strain>
    </source>
</reference>
<evidence type="ECO:0000313" key="2">
    <source>
        <dbReference type="EMBL" id="AOZ09044.1"/>
    </source>
</evidence>
<dbReference type="RefSeq" id="WP_071071683.1">
    <property type="nucleotide sequence ID" value="NZ_CP017755.1"/>
</dbReference>
<dbReference type="Proteomes" id="UP000177515">
    <property type="component" value="Chromosome 2"/>
</dbReference>
<dbReference type="PROSITE" id="PS01124">
    <property type="entry name" value="HTH_ARAC_FAMILY_2"/>
    <property type="match status" value="1"/>
</dbReference>
<dbReference type="InterPro" id="IPR018060">
    <property type="entry name" value="HTH_AraC"/>
</dbReference>
<dbReference type="EMBL" id="CP017755">
    <property type="protein sequence ID" value="AOZ09044.1"/>
    <property type="molecule type" value="Genomic_DNA"/>
</dbReference>
<gene>
    <name evidence="2" type="ORF">BKK80_24640</name>
</gene>
<accession>A0ABM6FBG0</accession>
<protein>
    <recommendedName>
        <fullName evidence="1">HTH araC/xylS-type domain-containing protein</fullName>
    </recommendedName>
</protein>
<proteinExistence type="predicted"/>